<accession>A0A8T8S8B9</accession>
<keyword evidence="2" id="KW-1185">Reference proteome</keyword>
<protein>
    <submittedName>
        <fullName evidence="1">Uncharacterized protein</fullName>
    </submittedName>
</protein>
<dbReference type="AlphaFoldDB" id="A0A8T8S8B9"/>
<gene>
    <name evidence="1" type="ORF">A4X13_0g9654</name>
</gene>
<comment type="caution">
    <text evidence="1">The sequence shown here is derived from an EMBL/GenBank/DDBJ whole genome shotgun (WGS) entry which is preliminary data.</text>
</comment>
<name>A0A8T8S8B9_9BASI</name>
<reference evidence="1" key="2">
    <citation type="journal article" date="2019" name="IMA Fungus">
        <title>Genome sequencing and comparison of five Tilletia species to identify candidate genes for the detection of regulated species infecting wheat.</title>
        <authorList>
            <person name="Nguyen H.D.T."/>
            <person name="Sultana T."/>
            <person name="Kesanakurti P."/>
            <person name="Hambleton S."/>
        </authorList>
    </citation>
    <scope>NUCLEOTIDE SEQUENCE</scope>
    <source>
        <strain evidence="1">DAOMC 236416</strain>
    </source>
</reference>
<sequence>PHQRARAIPSLNFCQRPEGGFAFRAAIPAICALAIVGGPDISTGQSVDMKIGGWGAIDRKAM</sequence>
<proteinExistence type="predicted"/>
<dbReference type="Proteomes" id="UP000077521">
    <property type="component" value="Unassembled WGS sequence"/>
</dbReference>
<evidence type="ECO:0000313" key="2">
    <source>
        <dbReference type="Proteomes" id="UP000077521"/>
    </source>
</evidence>
<organism evidence="1 2">
    <name type="scientific">Tilletia indica</name>
    <dbReference type="NCBI Taxonomy" id="43049"/>
    <lineage>
        <taxon>Eukaryota</taxon>
        <taxon>Fungi</taxon>
        <taxon>Dikarya</taxon>
        <taxon>Basidiomycota</taxon>
        <taxon>Ustilaginomycotina</taxon>
        <taxon>Exobasidiomycetes</taxon>
        <taxon>Tilletiales</taxon>
        <taxon>Tilletiaceae</taxon>
        <taxon>Tilletia</taxon>
    </lineage>
</organism>
<reference evidence="1" key="1">
    <citation type="submission" date="2016-04" db="EMBL/GenBank/DDBJ databases">
        <authorList>
            <person name="Nguyen H.D."/>
            <person name="Samba Siva P."/>
            <person name="Cullis J."/>
            <person name="Levesque C.A."/>
            <person name="Hambleton S."/>
        </authorList>
    </citation>
    <scope>NUCLEOTIDE SEQUENCE</scope>
    <source>
        <strain evidence="1">DAOMC 236416</strain>
    </source>
</reference>
<dbReference type="EMBL" id="LWDF02003063">
    <property type="protein sequence ID" value="KAE8235006.1"/>
    <property type="molecule type" value="Genomic_DNA"/>
</dbReference>
<evidence type="ECO:0000313" key="1">
    <source>
        <dbReference type="EMBL" id="KAE8235006.1"/>
    </source>
</evidence>
<feature type="non-terminal residue" evidence="1">
    <location>
        <position position="1"/>
    </location>
</feature>